<evidence type="ECO:0000313" key="1">
    <source>
        <dbReference type="EMBL" id="GHA14787.1"/>
    </source>
</evidence>
<keyword evidence="2" id="KW-1185">Reference proteome</keyword>
<evidence type="ECO:0000313" key="2">
    <source>
        <dbReference type="Proteomes" id="UP000646579"/>
    </source>
</evidence>
<proteinExistence type="predicted"/>
<dbReference type="NCBIfam" id="NF009435">
    <property type="entry name" value="PRK12794.1"/>
    <property type="match status" value="1"/>
</dbReference>
<organism evidence="1 2">
    <name type="scientific">Devosia pacifica</name>
    <dbReference type="NCBI Taxonomy" id="1335967"/>
    <lineage>
        <taxon>Bacteria</taxon>
        <taxon>Pseudomonadati</taxon>
        <taxon>Pseudomonadota</taxon>
        <taxon>Alphaproteobacteria</taxon>
        <taxon>Hyphomicrobiales</taxon>
        <taxon>Devosiaceae</taxon>
        <taxon>Devosia</taxon>
    </lineage>
</organism>
<name>A0A918VNA6_9HYPH</name>
<dbReference type="AlphaFoldDB" id="A0A918VNA6"/>
<dbReference type="RefSeq" id="WP_189423446.1">
    <property type="nucleotide sequence ID" value="NZ_BMZE01000001.1"/>
</dbReference>
<keyword evidence="1" id="KW-0969">Cilium</keyword>
<dbReference type="GO" id="GO:0044781">
    <property type="term" value="P:bacterial-type flagellum organization"/>
    <property type="evidence" value="ECO:0007669"/>
    <property type="project" value="InterPro"/>
</dbReference>
<dbReference type="InterPro" id="IPR010845">
    <property type="entry name" value="FlaF"/>
</dbReference>
<accession>A0A918VNA6</accession>
<comment type="caution">
    <text evidence="1">The sequence shown here is derived from an EMBL/GenBank/DDBJ whole genome shotgun (WGS) entry which is preliminary data.</text>
</comment>
<gene>
    <name evidence="1" type="primary">flaF</name>
    <name evidence="1" type="ORF">GCM10007989_06860</name>
</gene>
<sequence>MYQQGAQAYQETAKTVESPRDREAALLVKAALGLQRLKDNWQDLSHADMRSALTFNRKLWTILMSSVVKEDNPLPQTIKQNVANLGIYMLNQTREIMLEPTADKLDPMININRQLAAGLRGSAG</sequence>
<protein>
    <submittedName>
        <fullName evidence="1">Flagellar biosynthesis regulatory protein FlaF</fullName>
    </submittedName>
</protein>
<dbReference type="Pfam" id="PF07309">
    <property type="entry name" value="FlaF"/>
    <property type="match status" value="1"/>
</dbReference>
<reference evidence="1" key="2">
    <citation type="submission" date="2020-09" db="EMBL/GenBank/DDBJ databases">
        <authorList>
            <person name="Sun Q."/>
            <person name="Kim S."/>
        </authorList>
    </citation>
    <scope>NUCLEOTIDE SEQUENCE</scope>
    <source>
        <strain evidence="1">KCTC 32437</strain>
    </source>
</reference>
<keyword evidence="1" id="KW-0966">Cell projection</keyword>
<dbReference type="Proteomes" id="UP000646579">
    <property type="component" value="Unassembled WGS sequence"/>
</dbReference>
<reference evidence="1" key="1">
    <citation type="journal article" date="2014" name="Int. J. Syst. Evol. Microbiol.">
        <title>Complete genome sequence of Corynebacterium casei LMG S-19264T (=DSM 44701T), isolated from a smear-ripened cheese.</title>
        <authorList>
            <consortium name="US DOE Joint Genome Institute (JGI-PGF)"/>
            <person name="Walter F."/>
            <person name="Albersmeier A."/>
            <person name="Kalinowski J."/>
            <person name="Ruckert C."/>
        </authorList>
    </citation>
    <scope>NUCLEOTIDE SEQUENCE</scope>
    <source>
        <strain evidence="1">KCTC 32437</strain>
    </source>
</reference>
<keyword evidence="1" id="KW-0282">Flagellum</keyword>
<dbReference type="EMBL" id="BMZE01000001">
    <property type="protein sequence ID" value="GHA14787.1"/>
    <property type="molecule type" value="Genomic_DNA"/>
</dbReference>